<reference evidence="2 3" key="2">
    <citation type="submission" date="2025-04" db="UniProtKB">
        <authorList>
            <consortium name="RefSeq"/>
        </authorList>
    </citation>
    <scope>IDENTIFICATION</scope>
    <source>
        <tissue evidence="2 3">Leaf</tissue>
    </source>
</reference>
<name>A0A6P8D1E1_PUNGR</name>
<dbReference type="RefSeq" id="XP_031390205.1">
    <property type="nucleotide sequence ID" value="XM_031534345.1"/>
</dbReference>
<proteinExistence type="predicted"/>
<gene>
    <name evidence="2 3" type="primary">LOC116202739</name>
</gene>
<keyword evidence="1" id="KW-1185">Reference proteome</keyword>
<accession>A0A6P8D1E1</accession>
<dbReference type="GeneID" id="116202739"/>
<organism evidence="1 3">
    <name type="scientific">Punica granatum</name>
    <name type="common">Pomegranate</name>
    <dbReference type="NCBI Taxonomy" id="22663"/>
    <lineage>
        <taxon>Eukaryota</taxon>
        <taxon>Viridiplantae</taxon>
        <taxon>Streptophyta</taxon>
        <taxon>Embryophyta</taxon>
        <taxon>Tracheophyta</taxon>
        <taxon>Spermatophyta</taxon>
        <taxon>Magnoliopsida</taxon>
        <taxon>eudicotyledons</taxon>
        <taxon>Gunneridae</taxon>
        <taxon>Pentapetalae</taxon>
        <taxon>rosids</taxon>
        <taxon>malvids</taxon>
        <taxon>Myrtales</taxon>
        <taxon>Lythraceae</taxon>
        <taxon>Punica</taxon>
    </lineage>
</organism>
<dbReference type="AlphaFoldDB" id="A0A6P8D1E1"/>
<sequence>MKNLATPFRAQLAHHIATERCMLEDALPLNQKNVHEKKKRACKQNIQGKDDLSCSECCSLYIIARGHLRFSDPMVAIYIQRSQLECQRNDHAKGWEDVSTLIYYIGSCKIKLGRKRDDEKYIK</sequence>
<evidence type="ECO:0000313" key="2">
    <source>
        <dbReference type="RefSeq" id="XP_031390204.1"/>
    </source>
</evidence>
<evidence type="ECO:0000313" key="3">
    <source>
        <dbReference type="RefSeq" id="XP_031390205.1"/>
    </source>
</evidence>
<evidence type="ECO:0000313" key="1">
    <source>
        <dbReference type="Proteomes" id="UP000515151"/>
    </source>
</evidence>
<reference evidence="1" key="1">
    <citation type="journal article" date="2020" name="Plant Biotechnol. J.">
        <title>The pomegranate (Punica granatum L.) draft genome dissects genetic divergence between soft- and hard-seeded cultivars.</title>
        <authorList>
            <person name="Luo X."/>
            <person name="Li H."/>
            <person name="Wu Z."/>
            <person name="Yao W."/>
            <person name="Zhao P."/>
            <person name="Cao D."/>
            <person name="Yu H."/>
            <person name="Li K."/>
            <person name="Poudel K."/>
            <person name="Zhao D."/>
            <person name="Zhang F."/>
            <person name="Xia X."/>
            <person name="Chen L."/>
            <person name="Wang Q."/>
            <person name="Jing D."/>
            <person name="Cao S."/>
        </authorList>
    </citation>
    <scope>NUCLEOTIDE SEQUENCE [LARGE SCALE GENOMIC DNA]</scope>
</reference>
<dbReference type="RefSeq" id="XP_031390204.1">
    <property type="nucleotide sequence ID" value="XM_031534344.1"/>
</dbReference>
<dbReference type="Proteomes" id="UP000515151">
    <property type="component" value="Chromosome 4"/>
</dbReference>
<protein>
    <submittedName>
        <fullName evidence="2 3">Uncharacterized protein LOC116202739</fullName>
    </submittedName>
</protein>